<sequence length="193" mass="21913">MDWHRLDRDKTNDMINSVKSAAESSLFSPVTSEAKCARLPFYSNHLLYRLTNFSSMPTFTMDFIGDGDKYLYLDGSDFPIKEINIANGLQLNEDNVIPYLNFYFFNVRTEDGDILILRNAEEGLSIDLYDDERRENLYVEPDDFRIEQDPTSGAFVVHAPLYYLGGLVDAKIVVTAEGKVTVVPIKMLTGGMQ</sequence>
<dbReference type="AlphaFoldDB" id="A0A2W5FLS3"/>
<dbReference type="EMBL" id="QFOT01000111">
    <property type="protein sequence ID" value="PZP54760.1"/>
    <property type="molecule type" value="Genomic_DNA"/>
</dbReference>
<gene>
    <name evidence="1" type="ORF">DI586_08895</name>
</gene>
<name>A0A2W5FLS3_9BACT</name>
<organism evidence="1 2">
    <name type="scientific">Micavibrio aeruginosavorus</name>
    <dbReference type="NCBI Taxonomy" id="349221"/>
    <lineage>
        <taxon>Bacteria</taxon>
        <taxon>Pseudomonadati</taxon>
        <taxon>Bdellovibrionota</taxon>
        <taxon>Bdellovibrionia</taxon>
        <taxon>Bdellovibrionales</taxon>
        <taxon>Pseudobdellovibrionaceae</taxon>
        <taxon>Micavibrio</taxon>
    </lineage>
</organism>
<proteinExistence type="predicted"/>
<protein>
    <submittedName>
        <fullName evidence="1">Uncharacterized protein</fullName>
    </submittedName>
</protein>
<evidence type="ECO:0000313" key="1">
    <source>
        <dbReference type="EMBL" id="PZP54760.1"/>
    </source>
</evidence>
<comment type="caution">
    <text evidence="1">The sequence shown here is derived from an EMBL/GenBank/DDBJ whole genome shotgun (WGS) entry which is preliminary data.</text>
</comment>
<accession>A0A2W5FLS3</accession>
<evidence type="ECO:0000313" key="2">
    <source>
        <dbReference type="Proteomes" id="UP000249739"/>
    </source>
</evidence>
<reference evidence="1 2" key="1">
    <citation type="submission" date="2017-08" db="EMBL/GenBank/DDBJ databases">
        <title>Infants hospitalized years apart are colonized by the same room-sourced microbial strains.</title>
        <authorList>
            <person name="Brooks B."/>
            <person name="Olm M.R."/>
            <person name="Firek B.A."/>
            <person name="Baker R."/>
            <person name="Thomas B.C."/>
            <person name="Morowitz M.J."/>
            <person name="Banfield J.F."/>
        </authorList>
    </citation>
    <scope>NUCLEOTIDE SEQUENCE [LARGE SCALE GENOMIC DNA]</scope>
    <source>
        <strain evidence="1">S2_006_000_R2_64</strain>
    </source>
</reference>
<dbReference type="Proteomes" id="UP000249739">
    <property type="component" value="Unassembled WGS sequence"/>
</dbReference>